<gene>
    <name evidence="2" type="ORF">DN068_13330</name>
</gene>
<evidence type="ECO:0000313" key="3">
    <source>
        <dbReference type="Proteomes" id="UP000248745"/>
    </source>
</evidence>
<dbReference type="RefSeq" id="WP_110999428.1">
    <property type="nucleotide sequence ID" value="NZ_QKTW01000018.1"/>
</dbReference>
<keyword evidence="3" id="KW-1185">Reference proteome</keyword>
<organism evidence="2 3">
    <name type="scientific">Taibaiella soli</name>
    <dbReference type="NCBI Taxonomy" id="1649169"/>
    <lineage>
        <taxon>Bacteria</taxon>
        <taxon>Pseudomonadati</taxon>
        <taxon>Bacteroidota</taxon>
        <taxon>Chitinophagia</taxon>
        <taxon>Chitinophagales</taxon>
        <taxon>Chitinophagaceae</taxon>
        <taxon>Taibaiella</taxon>
    </lineage>
</organism>
<proteinExistence type="predicted"/>
<dbReference type="AlphaFoldDB" id="A0A2W2BWV1"/>
<evidence type="ECO:0000256" key="1">
    <source>
        <dbReference type="SAM" id="Phobius"/>
    </source>
</evidence>
<feature type="transmembrane region" description="Helical" evidence="1">
    <location>
        <begin position="34"/>
        <end position="53"/>
    </location>
</feature>
<comment type="caution">
    <text evidence="2">The sequence shown here is derived from an EMBL/GenBank/DDBJ whole genome shotgun (WGS) entry which is preliminary data.</text>
</comment>
<keyword evidence="1" id="KW-1133">Transmembrane helix</keyword>
<name>A0A2W2BWV1_9BACT</name>
<dbReference type="EMBL" id="QKTW01000018">
    <property type="protein sequence ID" value="PZF72333.1"/>
    <property type="molecule type" value="Genomic_DNA"/>
</dbReference>
<keyword evidence="1" id="KW-0472">Membrane</keyword>
<evidence type="ECO:0000313" key="2">
    <source>
        <dbReference type="EMBL" id="PZF72333.1"/>
    </source>
</evidence>
<dbReference type="Proteomes" id="UP000248745">
    <property type="component" value="Unassembled WGS sequence"/>
</dbReference>
<sequence>MEEKVQTNSGEPTPAQRIRNDWKALLERISYKGIVHNVPFLGFVALLGIIYISNSQRAIATQRELNKEEKVLKELRWKYMDIKSKLMNAGMEAEVIRNGSGIGLKPLMLPAYKIETDSVKK</sequence>
<accession>A0A2W2BWV1</accession>
<protein>
    <recommendedName>
        <fullName evidence="4">S-adenosyl-methyltransferase</fullName>
    </recommendedName>
</protein>
<dbReference type="InterPro" id="IPR045755">
    <property type="entry name" value="FtsL-like"/>
</dbReference>
<dbReference type="OrthoDB" id="981249at2"/>
<reference evidence="2 3" key="1">
    <citation type="submission" date="2018-06" db="EMBL/GenBank/DDBJ databases">
        <title>Mucibacter soli gen. nov., sp. nov., a new member of the family Chitinophagaceae producing mucin.</title>
        <authorList>
            <person name="Kim M.-K."/>
            <person name="Park S."/>
            <person name="Kim T.-S."/>
            <person name="Joung Y."/>
            <person name="Han J.-H."/>
            <person name="Kim S.B."/>
        </authorList>
    </citation>
    <scope>NUCLEOTIDE SEQUENCE [LARGE SCALE GENOMIC DNA]</scope>
    <source>
        <strain evidence="2 3">R1-15</strain>
    </source>
</reference>
<evidence type="ECO:0008006" key="4">
    <source>
        <dbReference type="Google" id="ProtNLM"/>
    </source>
</evidence>
<keyword evidence="1" id="KW-0812">Transmembrane</keyword>
<dbReference type="Pfam" id="PF19579">
    <property type="entry name" value="FtsL_2"/>
    <property type="match status" value="1"/>
</dbReference>